<evidence type="ECO:0000313" key="5">
    <source>
        <dbReference type="Proteomes" id="UP000295620"/>
    </source>
</evidence>
<accession>A0A4R6STX2</accession>
<dbReference type="Pfam" id="PF05163">
    <property type="entry name" value="DinB"/>
    <property type="match status" value="1"/>
</dbReference>
<proteinExistence type="inferred from homology"/>
<dbReference type="EMBL" id="SNYC01000005">
    <property type="protein sequence ID" value="TDQ08220.1"/>
    <property type="molecule type" value="Genomic_DNA"/>
</dbReference>
<dbReference type="RefSeq" id="WP_133576616.1">
    <property type="nucleotide sequence ID" value="NZ_SNYC01000005.1"/>
</dbReference>
<protein>
    <submittedName>
        <fullName evidence="4">Putative damage-inducible protein DinB</fullName>
    </submittedName>
</protein>
<evidence type="ECO:0000313" key="4">
    <source>
        <dbReference type="EMBL" id="TDQ08220.1"/>
    </source>
</evidence>
<dbReference type="OrthoDB" id="119432at2"/>
<name>A0A4R6STX2_9SPHI</name>
<organism evidence="4 5">
    <name type="scientific">Pedobacter metabolipauper</name>
    <dbReference type="NCBI Taxonomy" id="425513"/>
    <lineage>
        <taxon>Bacteria</taxon>
        <taxon>Pseudomonadati</taxon>
        <taxon>Bacteroidota</taxon>
        <taxon>Sphingobacteriia</taxon>
        <taxon>Sphingobacteriales</taxon>
        <taxon>Sphingobacteriaceae</taxon>
        <taxon>Pedobacter</taxon>
    </lineage>
</organism>
<dbReference type="Proteomes" id="UP000295620">
    <property type="component" value="Unassembled WGS sequence"/>
</dbReference>
<evidence type="ECO:0000256" key="2">
    <source>
        <dbReference type="ARBA" id="ARBA00022723"/>
    </source>
</evidence>
<reference evidence="4 5" key="1">
    <citation type="submission" date="2019-03" db="EMBL/GenBank/DDBJ databases">
        <title>Genomic Encyclopedia of Archaeal and Bacterial Type Strains, Phase II (KMG-II): from individual species to whole genera.</title>
        <authorList>
            <person name="Goeker M."/>
        </authorList>
    </citation>
    <scope>NUCLEOTIDE SEQUENCE [LARGE SCALE GENOMIC DNA]</scope>
    <source>
        <strain evidence="4 5">DSM 19035</strain>
    </source>
</reference>
<dbReference type="GO" id="GO:0046872">
    <property type="term" value="F:metal ion binding"/>
    <property type="evidence" value="ECO:0007669"/>
    <property type="project" value="UniProtKB-KW"/>
</dbReference>
<gene>
    <name evidence="4" type="ORF">ATK78_2727</name>
</gene>
<keyword evidence="5" id="KW-1185">Reference proteome</keyword>
<evidence type="ECO:0000256" key="3">
    <source>
        <dbReference type="PIRSR" id="PIRSR607837-1"/>
    </source>
</evidence>
<feature type="binding site" evidence="3">
    <location>
        <position position="148"/>
    </location>
    <ligand>
        <name>a divalent metal cation</name>
        <dbReference type="ChEBI" id="CHEBI:60240"/>
    </ligand>
</feature>
<evidence type="ECO:0000256" key="1">
    <source>
        <dbReference type="ARBA" id="ARBA00008635"/>
    </source>
</evidence>
<comment type="caution">
    <text evidence="4">The sequence shown here is derived from an EMBL/GenBank/DDBJ whole genome shotgun (WGS) entry which is preliminary data.</text>
</comment>
<sequence length="170" mass="19229">MTTENINTETTAFLSAEDLLNHWQGHRRLTRRVIEAFPDDKLFIYSIGGMRTFADMVMELIDISAPGVAGIVTNDWGNVTAFSNHSADGKASTKSELLALWDKETEEINRAIPMIPEGRFQETILAFGQYEGEAYSTVLYFIDNEIHHRAQGTVYLRSLGIEPPAFWNRD</sequence>
<dbReference type="AlphaFoldDB" id="A0A4R6STX2"/>
<dbReference type="SUPFAM" id="SSF109854">
    <property type="entry name" value="DinB/YfiT-like putative metalloenzymes"/>
    <property type="match status" value="1"/>
</dbReference>
<dbReference type="InterPro" id="IPR034660">
    <property type="entry name" value="DinB/YfiT-like"/>
</dbReference>
<dbReference type="InterPro" id="IPR007837">
    <property type="entry name" value="DinB"/>
</dbReference>
<comment type="similarity">
    <text evidence="1">Belongs to the DinB family.</text>
</comment>
<dbReference type="Gene3D" id="1.20.120.450">
    <property type="entry name" value="dinb family like domain"/>
    <property type="match status" value="1"/>
</dbReference>
<keyword evidence="2 3" id="KW-0479">Metal-binding</keyword>